<organism evidence="10 11">
    <name type="scientific">Victivallis vadensis</name>
    <dbReference type="NCBI Taxonomy" id="172901"/>
    <lineage>
        <taxon>Bacteria</taxon>
        <taxon>Pseudomonadati</taxon>
        <taxon>Lentisphaerota</taxon>
        <taxon>Lentisphaeria</taxon>
        <taxon>Victivallales</taxon>
        <taxon>Victivallaceae</taxon>
        <taxon>Victivallis</taxon>
    </lineage>
</organism>
<dbReference type="GO" id="GO:0005886">
    <property type="term" value="C:plasma membrane"/>
    <property type="evidence" value="ECO:0007669"/>
    <property type="project" value="UniProtKB-SubCell"/>
</dbReference>
<accession>A0A2U1AW05</accession>
<comment type="subcellular location">
    <subcellularLocation>
        <location evidence="1">Cell membrane</location>
        <topology evidence="1">Multi-pass membrane protein</topology>
    </subcellularLocation>
</comment>
<feature type="transmembrane region" description="Helical" evidence="8">
    <location>
        <begin position="301"/>
        <end position="321"/>
    </location>
</feature>
<feature type="transmembrane region" description="Helical" evidence="8">
    <location>
        <begin position="269"/>
        <end position="289"/>
    </location>
</feature>
<dbReference type="Pfam" id="PF13231">
    <property type="entry name" value="PMT_2"/>
    <property type="match status" value="1"/>
</dbReference>
<reference evidence="10 11" key="1">
    <citation type="submission" date="2018-04" db="EMBL/GenBank/DDBJ databases">
        <title>Genomic Encyclopedia of Type Strains, Phase IV (KMG-IV): sequencing the most valuable type-strain genomes for metagenomic binning, comparative biology and taxonomic classification.</title>
        <authorList>
            <person name="Goeker M."/>
        </authorList>
    </citation>
    <scope>NUCLEOTIDE SEQUENCE [LARGE SCALE GENOMIC DNA]</scope>
    <source>
        <strain evidence="10 11">DSM 14823</strain>
    </source>
</reference>
<keyword evidence="7 8" id="KW-0472">Membrane</keyword>
<keyword evidence="3 10" id="KW-0328">Glycosyltransferase</keyword>
<dbReference type="AlphaFoldDB" id="A0A2U1AW05"/>
<feature type="transmembrane region" description="Helical" evidence="8">
    <location>
        <begin position="357"/>
        <end position="378"/>
    </location>
</feature>
<comment type="caution">
    <text evidence="10">The sequence shown here is derived from an EMBL/GenBank/DDBJ whole genome shotgun (WGS) entry which is preliminary data.</text>
</comment>
<feature type="transmembrane region" description="Helical" evidence="8">
    <location>
        <begin position="327"/>
        <end position="345"/>
    </location>
</feature>
<dbReference type="PANTHER" id="PTHR33908:SF9">
    <property type="entry name" value="BLL5595 PROTEIN"/>
    <property type="match status" value="1"/>
</dbReference>
<evidence type="ECO:0000256" key="7">
    <source>
        <dbReference type="ARBA" id="ARBA00023136"/>
    </source>
</evidence>
<feature type="transmembrane region" description="Helical" evidence="8">
    <location>
        <begin position="119"/>
        <end position="138"/>
    </location>
</feature>
<feature type="transmembrane region" description="Helical" evidence="8">
    <location>
        <begin position="179"/>
        <end position="205"/>
    </location>
</feature>
<evidence type="ECO:0000256" key="1">
    <source>
        <dbReference type="ARBA" id="ARBA00004651"/>
    </source>
</evidence>
<evidence type="ECO:0000313" key="10">
    <source>
        <dbReference type="EMBL" id="PVY40625.1"/>
    </source>
</evidence>
<feature type="transmembrane region" description="Helical" evidence="8">
    <location>
        <begin position="32"/>
        <end position="57"/>
    </location>
</feature>
<dbReference type="GO" id="GO:0009103">
    <property type="term" value="P:lipopolysaccharide biosynthetic process"/>
    <property type="evidence" value="ECO:0007669"/>
    <property type="project" value="UniProtKB-ARBA"/>
</dbReference>
<dbReference type="InterPro" id="IPR050297">
    <property type="entry name" value="LipidA_mod_glycosyltrf_83"/>
</dbReference>
<evidence type="ECO:0000256" key="2">
    <source>
        <dbReference type="ARBA" id="ARBA00022475"/>
    </source>
</evidence>
<dbReference type="GO" id="GO:0016763">
    <property type="term" value="F:pentosyltransferase activity"/>
    <property type="evidence" value="ECO:0007669"/>
    <property type="project" value="TreeGrafter"/>
</dbReference>
<feature type="domain" description="Glycosyltransferase RgtA/B/C/D-like" evidence="9">
    <location>
        <begin position="76"/>
        <end position="235"/>
    </location>
</feature>
<dbReference type="InterPro" id="IPR038731">
    <property type="entry name" value="RgtA/B/C-like"/>
</dbReference>
<keyword evidence="2" id="KW-1003">Cell membrane</keyword>
<evidence type="ECO:0000256" key="5">
    <source>
        <dbReference type="ARBA" id="ARBA00022692"/>
    </source>
</evidence>
<name>A0A2U1AW05_9BACT</name>
<dbReference type="EMBL" id="QEKH01000016">
    <property type="protein sequence ID" value="PVY40625.1"/>
    <property type="molecule type" value="Genomic_DNA"/>
</dbReference>
<dbReference type="GeneID" id="78295629"/>
<dbReference type="RefSeq" id="WP_116884329.1">
    <property type="nucleotide sequence ID" value="NZ_CAJKCJ010000041.1"/>
</dbReference>
<sequence>MKTVFWKQLYASFEAFLDADGSRPDEGRLEKIFYILAAGWLVLWTLLPSLCVGNAFIDVSENVAWGQHFQFGYDKNPYFGAWLTYWSYRLIPSECVSYFLSQCSVLLAVVSMWKLGLDIFRSRFHALAAVLLMLLIPYHSHSACEFNDDVIEIGLWALFILFFHRAVEKQRIGDWLMVGLAAGLAFMTKYLGAALFLSLGVLLVFTARGRQSWKRWGIYLAGAVFLVLVLPNIVWLFRNDFIAFRYAAQRAELDQEITLLSHLTRPLELLLGFASRLILPFAAVLFFFRRGRERIASKYDVWFLSLAAFGPAALSALFAAVTGGEVLSSWTTPYYVASGVFLVMLMRPEPGRFRLKLFLIFFTVLSVIFAIVFGYEYLLKRPYLKKRIAYDTYPGRESAEYLTAEWRRRYNRPLKYAVGMRREACNLTFYSPDMPVSYFDADVALSQWIDPAEVDREGAVFLWPADAAPGWLEPYQGRLVHLPELEFGRAVAPWFRAVAGKTPPFRLKAAFLPPQKP</sequence>
<feature type="transmembrane region" description="Helical" evidence="8">
    <location>
        <begin position="217"/>
        <end position="237"/>
    </location>
</feature>
<evidence type="ECO:0000313" key="11">
    <source>
        <dbReference type="Proteomes" id="UP000245959"/>
    </source>
</evidence>
<evidence type="ECO:0000259" key="9">
    <source>
        <dbReference type="Pfam" id="PF13231"/>
    </source>
</evidence>
<feature type="transmembrane region" description="Helical" evidence="8">
    <location>
        <begin position="150"/>
        <end position="167"/>
    </location>
</feature>
<evidence type="ECO:0000256" key="3">
    <source>
        <dbReference type="ARBA" id="ARBA00022676"/>
    </source>
</evidence>
<evidence type="ECO:0000256" key="6">
    <source>
        <dbReference type="ARBA" id="ARBA00022989"/>
    </source>
</evidence>
<keyword evidence="6 8" id="KW-1133">Transmembrane helix</keyword>
<dbReference type="PANTHER" id="PTHR33908">
    <property type="entry name" value="MANNOSYLTRANSFERASE YKCB-RELATED"/>
    <property type="match status" value="1"/>
</dbReference>
<protein>
    <submittedName>
        <fullName evidence="10">Dolichyl-phosphate-mannose-protein mannosyltransferase</fullName>
    </submittedName>
</protein>
<keyword evidence="4 10" id="KW-0808">Transferase</keyword>
<proteinExistence type="predicted"/>
<keyword evidence="11" id="KW-1185">Reference proteome</keyword>
<keyword evidence="5 8" id="KW-0812">Transmembrane</keyword>
<evidence type="ECO:0000256" key="8">
    <source>
        <dbReference type="SAM" id="Phobius"/>
    </source>
</evidence>
<evidence type="ECO:0000256" key="4">
    <source>
        <dbReference type="ARBA" id="ARBA00022679"/>
    </source>
</evidence>
<gene>
    <name evidence="10" type="ORF">C8D82_11677</name>
</gene>
<dbReference type="Proteomes" id="UP000245959">
    <property type="component" value="Unassembled WGS sequence"/>
</dbReference>